<accession>A0A6A6FKN6</accession>
<gene>
    <name evidence="2" type="ORF">CERZMDRAFT_83437</name>
</gene>
<sequence>MDAIQGHNPQPRQLSEKVVGKGQSTVRESELRRMSQESQPKKEHMHVLIVHQLSGDEVNKISLNATTVINPARDRDQPHDRTEQLHTSFNLRQEWPFNTHAPMAVPLKGMHTICAMARAQSPALNPHGVYRSNLCCLCGSNFRVQIRDSRSDDAPLHPSWDIFKTRHSRAGARAKQLLKLIATCLYGATLQSVDTSIRHSLLTIGTMQLLQVISTAVAFISVAAAHYPACPKGQPYYKCFIEPKSSRIASSYCSSSLKTPVITRESTVTPAKVTRRMTVGTSSTVSLTSTISATSTATATAKTDITVTSAKSTITSSETTTVTPSIITRVETDTITSTTTSTSTATIMTSPVRKRAANPANASSATPPACVKRNAPCESVSKACSCLSTLEPKTTTLTGTSTVSITSSGITTVTSATITTTITENFHHQCHKYDDDNRDQDSIDHASGHINYH</sequence>
<dbReference type="Proteomes" id="UP000799539">
    <property type="component" value="Unassembled WGS sequence"/>
</dbReference>
<keyword evidence="3" id="KW-1185">Reference proteome</keyword>
<evidence type="ECO:0000313" key="2">
    <source>
        <dbReference type="EMBL" id="KAF2214039.1"/>
    </source>
</evidence>
<name>A0A6A6FKN6_9PEZI</name>
<reference evidence="2" key="1">
    <citation type="journal article" date="2020" name="Stud. Mycol.">
        <title>101 Dothideomycetes genomes: a test case for predicting lifestyles and emergence of pathogens.</title>
        <authorList>
            <person name="Haridas S."/>
            <person name="Albert R."/>
            <person name="Binder M."/>
            <person name="Bloem J."/>
            <person name="Labutti K."/>
            <person name="Salamov A."/>
            <person name="Andreopoulos B."/>
            <person name="Baker S."/>
            <person name="Barry K."/>
            <person name="Bills G."/>
            <person name="Bluhm B."/>
            <person name="Cannon C."/>
            <person name="Castanera R."/>
            <person name="Culley D."/>
            <person name="Daum C."/>
            <person name="Ezra D."/>
            <person name="Gonzalez J."/>
            <person name="Henrissat B."/>
            <person name="Kuo A."/>
            <person name="Liang C."/>
            <person name="Lipzen A."/>
            <person name="Lutzoni F."/>
            <person name="Magnuson J."/>
            <person name="Mondo S."/>
            <person name="Nolan M."/>
            <person name="Ohm R."/>
            <person name="Pangilinan J."/>
            <person name="Park H.-J."/>
            <person name="Ramirez L."/>
            <person name="Alfaro M."/>
            <person name="Sun H."/>
            <person name="Tritt A."/>
            <person name="Yoshinaga Y."/>
            <person name="Zwiers L.-H."/>
            <person name="Turgeon B."/>
            <person name="Goodwin S."/>
            <person name="Spatafora J."/>
            <person name="Crous P."/>
            <person name="Grigoriev I."/>
        </authorList>
    </citation>
    <scope>NUCLEOTIDE SEQUENCE</scope>
    <source>
        <strain evidence="2">SCOH1-5</strain>
    </source>
</reference>
<evidence type="ECO:0000313" key="3">
    <source>
        <dbReference type="Proteomes" id="UP000799539"/>
    </source>
</evidence>
<feature type="region of interest" description="Disordered" evidence="1">
    <location>
        <begin position="1"/>
        <end position="43"/>
    </location>
</feature>
<evidence type="ECO:0000256" key="1">
    <source>
        <dbReference type="SAM" id="MobiDB-lite"/>
    </source>
</evidence>
<protein>
    <submittedName>
        <fullName evidence="2">Uncharacterized protein</fullName>
    </submittedName>
</protein>
<dbReference type="EMBL" id="ML992669">
    <property type="protein sequence ID" value="KAF2214039.1"/>
    <property type="molecule type" value="Genomic_DNA"/>
</dbReference>
<organism evidence="2 3">
    <name type="scientific">Cercospora zeae-maydis SCOH1-5</name>
    <dbReference type="NCBI Taxonomy" id="717836"/>
    <lineage>
        <taxon>Eukaryota</taxon>
        <taxon>Fungi</taxon>
        <taxon>Dikarya</taxon>
        <taxon>Ascomycota</taxon>
        <taxon>Pezizomycotina</taxon>
        <taxon>Dothideomycetes</taxon>
        <taxon>Dothideomycetidae</taxon>
        <taxon>Mycosphaerellales</taxon>
        <taxon>Mycosphaerellaceae</taxon>
        <taxon>Cercospora</taxon>
    </lineage>
</organism>
<dbReference type="AlphaFoldDB" id="A0A6A6FKN6"/>
<proteinExistence type="predicted"/>
<feature type="compositionally biased region" description="Basic and acidic residues" evidence="1">
    <location>
        <begin position="27"/>
        <end position="43"/>
    </location>
</feature>